<reference evidence="3" key="1">
    <citation type="submission" date="2009-09" db="EMBL/GenBank/DDBJ databases">
        <title>The complete plasmid3 of Alicyclobacillus acidocaldarius subsp. acidocaldarius DSM 446.</title>
        <authorList>
            <consortium name="US DOE Joint Genome Institute (JGI-PGF)"/>
            <person name="Lucas S."/>
            <person name="Copeland A."/>
            <person name="Lapidus A."/>
            <person name="Glavina del Rio T."/>
            <person name="Dalin E."/>
            <person name="Tice H."/>
            <person name="Bruce D."/>
            <person name="Goodwin L."/>
            <person name="Pitluck S."/>
            <person name="Kyrpides N."/>
            <person name="Mavromatis K."/>
            <person name="Ivanova N."/>
            <person name="Ovchinnikova G."/>
            <person name="Chertkov O."/>
            <person name="Sims D."/>
            <person name="Brettin T."/>
            <person name="Detter J.C."/>
            <person name="Han C."/>
            <person name="Larimer F."/>
            <person name="Land M."/>
            <person name="Hauser L."/>
            <person name="Markowitz V."/>
            <person name="Cheng J.-F."/>
            <person name="Hugenholtz P."/>
            <person name="Woyke T."/>
            <person name="Wu D."/>
            <person name="Pukall R."/>
            <person name="Klenk H.-P."/>
            <person name="Eisen J.A."/>
        </authorList>
    </citation>
    <scope>NUCLEOTIDE SEQUENCE [LARGE SCALE GENOMIC DNA]</scope>
    <source>
        <strain evidence="3">ATCC 27009 / DSM 446 / BCRC 14685 / JCM 5260 / KCTC 1825 / NBRC 15652 / NCIMB 11725 / NRRL B-14509 / 104-IA</strain>
        <plasmid evidence="3">pAACI03</plasmid>
    </source>
</reference>
<sequence>MQPVDMDGNQTMMEWMFEGHRIRVVMINDEPWWVAKDVCEALQIANSRDAVSRLDEDEKNTVAITDGNRGNPNTTIINEAGLYQLTFTSRVDTAKRFRRWLAHEVLPSIRKTGEYKTPGRRQECDIAAKQVAVMEMKARTEQAKLLVDAVHRLEHRLSDLLIERILIASTNLMAGYDAIGIPTDGPSFTEPGRTRFPDLKPYWKPF</sequence>
<feature type="domain" description="Bro-N" evidence="1">
    <location>
        <begin position="10"/>
        <end position="113"/>
    </location>
</feature>
<dbReference type="SMART" id="SM01040">
    <property type="entry name" value="Bro-N"/>
    <property type="match status" value="1"/>
</dbReference>
<dbReference type="RefSeq" id="WP_012812253.1">
    <property type="nucleotide sequence ID" value="NC_013208.1"/>
</dbReference>
<protein>
    <submittedName>
        <fullName evidence="2">Prophage antirepressor</fullName>
    </submittedName>
</protein>
<dbReference type="PROSITE" id="PS51750">
    <property type="entry name" value="BRO_N"/>
    <property type="match status" value="1"/>
</dbReference>
<evidence type="ECO:0000313" key="3">
    <source>
        <dbReference type="Proteomes" id="UP000001917"/>
    </source>
</evidence>
<gene>
    <name evidence="2" type="ordered locus">Aaci_3150</name>
</gene>
<dbReference type="Proteomes" id="UP000001917">
    <property type="component" value="Plasmid pAACI03"/>
</dbReference>
<dbReference type="KEGG" id="aac:Aaci_3150"/>
<evidence type="ECO:0000259" key="1">
    <source>
        <dbReference type="PROSITE" id="PS51750"/>
    </source>
</evidence>
<geneLocation type="plasmid" evidence="2 3">
    <name>pAACI03</name>
</geneLocation>
<dbReference type="HOGENOM" id="CLU_1318674_0_0_9"/>
<organism evidence="2 3">
    <name type="scientific">Alicyclobacillus acidocaldarius subsp. acidocaldarius (strain ATCC 27009 / DSM 446 / BCRC 14685 / JCM 5260 / KCTC 1825 / NBRC 15652 / NCIMB 11725 / NRRL B-14509 / 104-IA)</name>
    <name type="common">Bacillus acidocaldarius</name>
    <dbReference type="NCBI Taxonomy" id="521098"/>
    <lineage>
        <taxon>Bacteria</taxon>
        <taxon>Bacillati</taxon>
        <taxon>Bacillota</taxon>
        <taxon>Bacilli</taxon>
        <taxon>Bacillales</taxon>
        <taxon>Alicyclobacillaceae</taxon>
        <taxon>Alicyclobacillus</taxon>
    </lineage>
</organism>
<dbReference type="Pfam" id="PF02498">
    <property type="entry name" value="Bro-N"/>
    <property type="match status" value="1"/>
</dbReference>
<keyword evidence="2" id="KW-0614">Plasmid</keyword>
<dbReference type="InterPro" id="IPR003497">
    <property type="entry name" value="BRO_N_domain"/>
</dbReference>
<keyword evidence="3" id="KW-1185">Reference proteome</keyword>
<dbReference type="EMBL" id="CP001730">
    <property type="protein sequence ID" value="ACV60146.1"/>
    <property type="molecule type" value="Genomic_DNA"/>
</dbReference>
<dbReference type="AlphaFoldDB" id="C8WYQ2"/>
<dbReference type="PANTHER" id="PTHR36180">
    <property type="entry name" value="DNA-BINDING PROTEIN-RELATED-RELATED"/>
    <property type="match status" value="1"/>
</dbReference>
<name>C8WYQ2_ALIAD</name>
<dbReference type="PANTHER" id="PTHR36180:SF2">
    <property type="entry name" value="BRO FAMILY PROTEIN"/>
    <property type="match status" value="1"/>
</dbReference>
<proteinExistence type="predicted"/>
<evidence type="ECO:0000313" key="2">
    <source>
        <dbReference type="EMBL" id="ACV60146.1"/>
    </source>
</evidence>
<accession>C8WYQ2</accession>
<reference evidence="2 3" key="2">
    <citation type="journal article" date="2010" name="Stand. Genomic Sci.">
        <title>Complete genome sequence of Alicyclobacillus acidocaldarius type strain (104-IA).</title>
        <authorList>
            <person name="Mavromatis K."/>
            <person name="Sikorski J."/>
            <person name="Lapidus A."/>
            <person name="Glavina Del Rio T."/>
            <person name="Copeland A."/>
            <person name="Tice H."/>
            <person name="Cheng J.F."/>
            <person name="Lucas S."/>
            <person name="Chen F."/>
            <person name="Nolan M."/>
            <person name="Bruce D."/>
            <person name="Goodwin L."/>
            <person name="Pitluck S."/>
            <person name="Ivanova N."/>
            <person name="Ovchinnikova G."/>
            <person name="Pati A."/>
            <person name="Chen A."/>
            <person name="Palaniappan K."/>
            <person name="Land M."/>
            <person name="Hauser L."/>
            <person name="Chang Y.J."/>
            <person name="Jeffries C.D."/>
            <person name="Chain P."/>
            <person name="Meincke L."/>
            <person name="Sims D."/>
            <person name="Chertkov O."/>
            <person name="Han C."/>
            <person name="Brettin T."/>
            <person name="Detter J.C."/>
            <person name="Wahrenburg C."/>
            <person name="Rohde M."/>
            <person name="Pukall R."/>
            <person name="Goker M."/>
            <person name="Bristow J."/>
            <person name="Eisen J.A."/>
            <person name="Markowitz V."/>
            <person name="Hugenholtz P."/>
            <person name="Klenk H.P."/>
            <person name="Kyrpides N.C."/>
        </authorList>
    </citation>
    <scope>NUCLEOTIDE SEQUENCE [LARGE SCALE GENOMIC DNA]</scope>
    <source>
        <strain evidence="3">ATCC 27009 / DSM 446 / BCRC 14685 / JCM 5260 / KCTC 1825 / NBRC 15652 / NCIMB 11725 / NRRL B-14509 / 104-IA</strain>
        <plasmid evidence="2 3">pAACI03</plasmid>
    </source>
</reference>